<organism evidence="1 2">
    <name type="scientific">Trichogramma kaykai</name>
    <dbReference type="NCBI Taxonomy" id="54128"/>
    <lineage>
        <taxon>Eukaryota</taxon>
        <taxon>Metazoa</taxon>
        <taxon>Ecdysozoa</taxon>
        <taxon>Arthropoda</taxon>
        <taxon>Hexapoda</taxon>
        <taxon>Insecta</taxon>
        <taxon>Pterygota</taxon>
        <taxon>Neoptera</taxon>
        <taxon>Endopterygota</taxon>
        <taxon>Hymenoptera</taxon>
        <taxon>Apocrita</taxon>
        <taxon>Proctotrupomorpha</taxon>
        <taxon>Chalcidoidea</taxon>
        <taxon>Trichogrammatidae</taxon>
        <taxon>Trichogramma</taxon>
    </lineage>
</organism>
<accession>A0ABD2X1Y0</accession>
<comment type="caution">
    <text evidence="1">The sequence shown here is derived from an EMBL/GenBank/DDBJ whole genome shotgun (WGS) entry which is preliminary data.</text>
</comment>
<keyword evidence="2" id="KW-1185">Reference proteome</keyword>
<name>A0ABD2X1Y0_9HYME</name>
<proteinExistence type="predicted"/>
<dbReference type="Proteomes" id="UP001627154">
    <property type="component" value="Unassembled WGS sequence"/>
</dbReference>
<evidence type="ECO:0000313" key="1">
    <source>
        <dbReference type="EMBL" id="KAL3398958.1"/>
    </source>
</evidence>
<evidence type="ECO:0000313" key="2">
    <source>
        <dbReference type="Proteomes" id="UP001627154"/>
    </source>
</evidence>
<reference evidence="1 2" key="1">
    <citation type="journal article" date="2024" name="bioRxiv">
        <title>A reference genome for Trichogramma kaykai: A tiny desert-dwelling parasitoid wasp with competing sex-ratio distorters.</title>
        <authorList>
            <person name="Culotta J."/>
            <person name="Lindsey A.R."/>
        </authorList>
    </citation>
    <scope>NUCLEOTIDE SEQUENCE [LARGE SCALE GENOMIC DNA]</scope>
    <source>
        <strain evidence="1 2">KSX58</strain>
    </source>
</reference>
<dbReference type="AlphaFoldDB" id="A0ABD2X1Y0"/>
<sequence>MDVKNAINSARWDKILTALSQMEVPAYLQWMVFNYFRGRVLEFTTDDGAETRSYSWRATGIRTWPHSLECHVR</sequence>
<gene>
    <name evidence="1" type="ORF">TKK_008045</name>
</gene>
<dbReference type="EMBL" id="JBJJXI010000059">
    <property type="protein sequence ID" value="KAL3398958.1"/>
    <property type="molecule type" value="Genomic_DNA"/>
</dbReference>
<protein>
    <submittedName>
        <fullName evidence="1">Uncharacterized protein</fullName>
    </submittedName>
</protein>